<evidence type="ECO:0000313" key="1">
    <source>
        <dbReference type="EMBL" id="SVB46444.1"/>
    </source>
</evidence>
<protein>
    <submittedName>
        <fullName evidence="1">Uncharacterized protein</fullName>
    </submittedName>
</protein>
<feature type="non-terminal residue" evidence="1">
    <location>
        <position position="110"/>
    </location>
</feature>
<sequence>MKGIIMKKNYFAILFSLILLFFGCSKEDDKKTNFVRTPDNTVLEGTWKTSCITSGAYTIIMSIEITGTTGIYTQEWHGGPGCSTDVWTTEDTYTSYTVGNKIDYEDNTSG</sequence>
<dbReference type="PROSITE" id="PS51257">
    <property type="entry name" value="PROKAR_LIPOPROTEIN"/>
    <property type="match status" value="1"/>
</dbReference>
<gene>
    <name evidence="1" type="ORF">METZ01_LOCUS199298</name>
</gene>
<reference evidence="1" key="1">
    <citation type="submission" date="2018-05" db="EMBL/GenBank/DDBJ databases">
        <authorList>
            <person name="Lanie J.A."/>
            <person name="Ng W.-L."/>
            <person name="Kazmierczak K.M."/>
            <person name="Andrzejewski T.M."/>
            <person name="Davidsen T.M."/>
            <person name="Wayne K.J."/>
            <person name="Tettelin H."/>
            <person name="Glass J.I."/>
            <person name="Rusch D."/>
            <person name="Podicherti R."/>
            <person name="Tsui H.-C.T."/>
            <person name="Winkler M.E."/>
        </authorList>
    </citation>
    <scope>NUCLEOTIDE SEQUENCE</scope>
</reference>
<accession>A0A382E8N4</accession>
<dbReference type="EMBL" id="UINC01043022">
    <property type="protein sequence ID" value="SVB46444.1"/>
    <property type="molecule type" value="Genomic_DNA"/>
</dbReference>
<proteinExistence type="predicted"/>
<name>A0A382E8N4_9ZZZZ</name>
<dbReference type="AlphaFoldDB" id="A0A382E8N4"/>
<organism evidence="1">
    <name type="scientific">marine metagenome</name>
    <dbReference type="NCBI Taxonomy" id="408172"/>
    <lineage>
        <taxon>unclassified sequences</taxon>
        <taxon>metagenomes</taxon>
        <taxon>ecological metagenomes</taxon>
    </lineage>
</organism>